<evidence type="ECO:0000256" key="4">
    <source>
        <dbReference type="ARBA" id="ARBA00011956"/>
    </source>
</evidence>
<evidence type="ECO:0000256" key="3">
    <source>
        <dbReference type="ARBA" id="ARBA00010772"/>
    </source>
</evidence>
<evidence type="ECO:0000256" key="7">
    <source>
        <dbReference type="ARBA" id="ARBA00023235"/>
    </source>
</evidence>
<keyword evidence="5" id="KW-0479">Metal-binding</keyword>
<dbReference type="EC" id="5.3.1.8" evidence="4"/>
<dbReference type="InterPro" id="IPR016305">
    <property type="entry name" value="Mannose-6-P_Isomerase"/>
</dbReference>
<keyword evidence="7 9" id="KW-0413">Isomerase</keyword>
<comment type="catalytic activity">
    <reaction evidence="1">
        <text>D-mannose 6-phosphate = D-fructose 6-phosphate</text>
        <dbReference type="Rhea" id="RHEA:12356"/>
        <dbReference type="ChEBI" id="CHEBI:58735"/>
        <dbReference type="ChEBI" id="CHEBI:61527"/>
        <dbReference type="EC" id="5.3.1.8"/>
    </reaction>
</comment>
<evidence type="ECO:0000256" key="5">
    <source>
        <dbReference type="ARBA" id="ARBA00022723"/>
    </source>
</evidence>
<evidence type="ECO:0000313" key="9">
    <source>
        <dbReference type="EMBL" id="MDP9831625.1"/>
    </source>
</evidence>
<keyword evidence="6" id="KW-0862">Zinc</keyword>
<comment type="caution">
    <text evidence="9">The sequence shown here is derived from an EMBL/GenBank/DDBJ whole genome shotgun (WGS) entry which is preliminary data.</text>
</comment>
<organism evidence="9 10">
    <name type="scientific">Trueperella abortisuis</name>
    <dbReference type="NCBI Taxonomy" id="445930"/>
    <lineage>
        <taxon>Bacteria</taxon>
        <taxon>Bacillati</taxon>
        <taxon>Actinomycetota</taxon>
        <taxon>Actinomycetes</taxon>
        <taxon>Actinomycetales</taxon>
        <taxon>Actinomycetaceae</taxon>
        <taxon>Trueperella</taxon>
    </lineage>
</organism>
<dbReference type="GO" id="GO:0004476">
    <property type="term" value="F:mannose-6-phosphate isomerase activity"/>
    <property type="evidence" value="ECO:0007669"/>
    <property type="project" value="UniProtKB-EC"/>
</dbReference>
<evidence type="ECO:0000256" key="6">
    <source>
        <dbReference type="ARBA" id="ARBA00022833"/>
    </source>
</evidence>
<dbReference type="PRINTS" id="PR00714">
    <property type="entry name" value="MAN6PISMRASE"/>
</dbReference>
<comment type="similarity">
    <text evidence="3">Belongs to the mannose-6-phosphate isomerase type 1 family.</text>
</comment>
<dbReference type="Gene3D" id="2.60.120.10">
    <property type="entry name" value="Jelly Rolls"/>
    <property type="match status" value="2"/>
</dbReference>
<sequence>MHIIQGRVRDYAWGARDVIPKFFGLPPADFPVAELWLGAHAGAPARYDVGPHASALAAEDVRSSRGAAAGSDAAVRAGQVGAEPAGAAAGGRTNSPANLRDYIACDPEGALGRDVMHRHKGELPFLLKLIAPAQPLSLQVHPSMEQAQRGFARESAEGIALDAPNRSYRDASHKPELVYAFTRFEALVGFRSPRRIIGVLEGLGTELTDRLAEAIRCEPNANGVRGAFSSLLSAARPTPQAVAEVVAACRRRPAEDSPSPRADAIVGRLAGYFPDDPGVVASLLLNPVTLNPGEAMFTPAGTVHAYLSGFGLEIMANSDNVLRAGLTSKYVDVDELLDVMETVAAPPIRIAPERISPVQSTYYAPVDDFELSIINLRDATRRVKLRGAGPRILFCVAGAAEIRTASGQYCLMNTGQAVFVRADDGAIQARGAGRLVQADAP</sequence>
<dbReference type="InterPro" id="IPR011051">
    <property type="entry name" value="RmlC_Cupin_sf"/>
</dbReference>
<dbReference type="PANTHER" id="PTHR10309:SF0">
    <property type="entry name" value="MANNOSE-6-PHOSPHATE ISOMERASE"/>
    <property type="match status" value="1"/>
</dbReference>
<evidence type="ECO:0000313" key="10">
    <source>
        <dbReference type="Proteomes" id="UP001230145"/>
    </source>
</evidence>
<dbReference type="SUPFAM" id="SSF51182">
    <property type="entry name" value="RmlC-like cupins"/>
    <property type="match status" value="1"/>
</dbReference>
<dbReference type="EMBL" id="JAUSQL010000001">
    <property type="protein sequence ID" value="MDP9831625.1"/>
    <property type="molecule type" value="Genomic_DNA"/>
</dbReference>
<dbReference type="PIRSF" id="PIRSF001480">
    <property type="entry name" value="Mannose-6-phosphate_isomerase"/>
    <property type="match status" value="1"/>
</dbReference>
<dbReference type="InterPro" id="IPR014710">
    <property type="entry name" value="RmlC-like_jellyroll"/>
</dbReference>
<comment type="cofactor">
    <cofactor evidence="2">
        <name>Zn(2+)</name>
        <dbReference type="ChEBI" id="CHEBI:29105"/>
    </cofactor>
</comment>
<proteinExistence type="inferred from homology"/>
<gene>
    <name evidence="9" type="ORF">J2S45_000304</name>
</gene>
<evidence type="ECO:0000256" key="2">
    <source>
        <dbReference type="ARBA" id="ARBA00001947"/>
    </source>
</evidence>
<reference evidence="9 10" key="1">
    <citation type="submission" date="2023-07" db="EMBL/GenBank/DDBJ databases">
        <title>Sequencing the genomes of 1000 actinobacteria strains.</title>
        <authorList>
            <person name="Klenk H.-P."/>
        </authorList>
    </citation>
    <scope>NUCLEOTIDE SEQUENCE [LARGE SCALE GENOMIC DNA]</scope>
    <source>
        <strain evidence="9 10">DSM 19515</strain>
    </source>
</reference>
<name>A0ABT9PFY1_9ACTO</name>
<dbReference type="RefSeq" id="WP_307634316.1">
    <property type="nucleotide sequence ID" value="NZ_JAUSQL010000001.1"/>
</dbReference>
<dbReference type="InterPro" id="IPR046457">
    <property type="entry name" value="PMI_typeI_cat"/>
</dbReference>
<dbReference type="Proteomes" id="UP001230145">
    <property type="component" value="Unassembled WGS sequence"/>
</dbReference>
<dbReference type="PANTHER" id="PTHR10309">
    <property type="entry name" value="MANNOSE-6-PHOSPHATE ISOMERASE"/>
    <property type="match status" value="1"/>
</dbReference>
<dbReference type="CDD" id="cd07011">
    <property type="entry name" value="cupin_PMI_type_I_N"/>
    <property type="match status" value="1"/>
</dbReference>
<feature type="domain" description="Phosphomannose isomerase type I catalytic" evidence="8">
    <location>
        <begin position="94"/>
        <end position="191"/>
    </location>
</feature>
<protein>
    <recommendedName>
        <fullName evidence="4">mannose-6-phosphate isomerase</fullName>
        <ecNumber evidence="4">5.3.1.8</ecNumber>
    </recommendedName>
</protein>
<dbReference type="InterPro" id="IPR001250">
    <property type="entry name" value="Man6P_Isoase-1"/>
</dbReference>
<dbReference type="NCBIfam" id="TIGR00218">
    <property type="entry name" value="manA"/>
    <property type="match status" value="1"/>
</dbReference>
<dbReference type="Gene3D" id="1.10.441.10">
    <property type="entry name" value="Phosphomannose Isomerase, domain 2"/>
    <property type="match status" value="1"/>
</dbReference>
<dbReference type="Pfam" id="PF20511">
    <property type="entry name" value="PMI_typeI_cat"/>
    <property type="match status" value="1"/>
</dbReference>
<evidence type="ECO:0000256" key="1">
    <source>
        <dbReference type="ARBA" id="ARBA00000757"/>
    </source>
</evidence>
<keyword evidence="10" id="KW-1185">Reference proteome</keyword>
<evidence type="ECO:0000259" key="8">
    <source>
        <dbReference type="Pfam" id="PF20511"/>
    </source>
</evidence>
<accession>A0ABT9PFY1</accession>